<evidence type="ECO:0000256" key="2">
    <source>
        <dbReference type="ARBA" id="ARBA00022737"/>
    </source>
</evidence>
<evidence type="ECO:0000256" key="1">
    <source>
        <dbReference type="ARBA" id="ARBA00022614"/>
    </source>
</evidence>
<organism evidence="5 6">
    <name type="scientific">Caenorhabditis angaria</name>
    <dbReference type="NCBI Taxonomy" id="860376"/>
    <lineage>
        <taxon>Eukaryota</taxon>
        <taxon>Metazoa</taxon>
        <taxon>Ecdysozoa</taxon>
        <taxon>Nematoda</taxon>
        <taxon>Chromadorea</taxon>
        <taxon>Rhabditida</taxon>
        <taxon>Rhabditina</taxon>
        <taxon>Rhabditomorpha</taxon>
        <taxon>Rhabditoidea</taxon>
        <taxon>Rhabditidae</taxon>
        <taxon>Peloderinae</taxon>
        <taxon>Caenorhabditis</taxon>
    </lineage>
</organism>
<dbReference type="EMBL" id="CANHGI010000001">
    <property type="protein sequence ID" value="CAI5437602.1"/>
    <property type="molecule type" value="Genomic_DNA"/>
</dbReference>
<feature type="region of interest" description="Disordered" evidence="4">
    <location>
        <begin position="153"/>
        <end position="205"/>
    </location>
</feature>
<gene>
    <name evidence="5" type="ORF">CAMP_LOCUS239</name>
</gene>
<evidence type="ECO:0000313" key="5">
    <source>
        <dbReference type="EMBL" id="CAI5437602.1"/>
    </source>
</evidence>
<dbReference type="SUPFAM" id="SSF52058">
    <property type="entry name" value="L domain-like"/>
    <property type="match status" value="1"/>
</dbReference>
<dbReference type="AlphaFoldDB" id="A0A9P1MUQ3"/>
<accession>A0A9P1MUQ3</accession>
<evidence type="ECO:0000256" key="3">
    <source>
        <dbReference type="ARBA" id="ARBA00025777"/>
    </source>
</evidence>
<evidence type="ECO:0000256" key="4">
    <source>
        <dbReference type="SAM" id="MobiDB-lite"/>
    </source>
</evidence>
<feature type="compositionally biased region" description="Acidic residues" evidence="4">
    <location>
        <begin position="178"/>
        <end position="205"/>
    </location>
</feature>
<keyword evidence="2" id="KW-0677">Repeat</keyword>
<protein>
    <submittedName>
        <fullName evidence="5">Uncharacterized protein</fullName>
    </submittedName>
</protein>
<dbReference type="GO" id="GO:0042393">
    <property type="term" value="F:histone binding"/>
    <property type="evidence" value="ECO:0007669"/>
    <property type="project" value="TreeGrafter"/>
</dbReference>
<dbReference type="GO" id="GO:0005634">
    <property type="term" value="C:nucleus"/>
    <property type="evidence" value="ECO:0007669"/>
    <property type="project" value="TreeGrafter"/>
</dbReference>
<comment type="caution">
    <text evidence="5">The sequence shown here is derived from an EMBL/GenBank/DDBJ whole genome shotgun (WGS) entry which is preliminary data.</text>
</comment>
<name>A0A9P1MUQ3_9PELO</name>
<dbReference type="Proteomes" id="UP001152747">
    <property type="component" value="Unassembled WGS sequence"/>
</dbReference>
<keyword evidence="6" id="KW-1185">Reference proteome</keyword>
<dbReference type="InterPro" id="IPR045081">
    <property type="entry name" value="AN32"/>
</dbReference>
<dbReference type="OrthoDB" id="2160613at2759"/>
<dbReference type="Gene3D" id="3.80.10.10">
    <property type="entry name" value="Ribonuclease Inhibitor"/>
    <property type="match status" value="1"/>
</dbReference>
<keyword evidence="1" id="KW-0433">Leucine-rich repeat</keyword>
<dbReference type="InterPro" id="IPR032675">
    <property type="entry name" value="LRR_dom_sf"/>
</dbReference>
<evidence type="ECO:0000313" key="6">
    <source>
        <dbReference type="Proteomes" id="UP001152747"/>
    </source>
</evidence>
<sequence>MNIKERLRICKGKKKDVDVIILYLNNSITKGSFGGLFATFTNLTTLHMVNCGLVSFEKFPKLPRLLYLDVSNNQFTDFCLHINILVKNAKSLERLIIEGNNFSNINTFSPLKKATNLIEIDLSFCHGLGELKGYRKFLFETIPTLKILNGCESHSNSDEEDEDGDFFGIEDEHCYSDTNEDSISDEKNEDEEHVETKMDDEDDDIQIIAYIESS</sequence>
<proteinExistence type="inferred from homology"/>
<comment type="similarity">
    <text evidence="3">Belongs to the ANP32 family.</text>
</comment>
<dbReference type="PANTHER" id="PTHR11375">
    <property type="entry name" value="ACIDIC LEUCINE-RICH NUCLEAR PHOSPHOPROTEIN 32"/>
    <property type="match status" value="1"/>
</dbReference>
<dbReference type="PANTHER" id="PTHR11375:SF0">
    <property type="entry name" value="ACIDIC LEUCINE-RICH NUCLEAR PHOSPHOPROTEIN 32 FAMILY MEMBER A"/>
    <property type="match status" value="1"/>
</dbReference>
<reference evidence="5" key="1">
    <citation type="submission" date="2022-11" db="EMBL/GenBank/DDBJ databases">
        <authorList>
            <person name="Kikuchi T."/>
        </authorList>
    </citation>
    <scope>NUCLEOTIDE SEQUENCE</scope>
    <source>
        <strain evidence="5">PS1010</strain>
    </source>
</reference>
<feature type="compositionally biased region" description="Acidic residues" evidence="4">
    <location>
        <begin position="158"/>
        <end position="169"/>
    </location>
</feature>